<evidence type="ECO:0000313" key="2">
    <source>
        <dbReference type="EMBL" id="DAF57240.1"/>
    </source>
</evidence>
<evidence type="ECO:0000256" key="1">
    <source>
        <dbReference type="SAM" id="Phobius"/>
    </source>
</evidence>
<keyword evidence="1" id="KW-0472">Membrane</keyword>
<keyword evidence="1" id="KW-1133">Transmembrane helix</keyword>
<feature type="transmembrane region" description="Helical" evidence="1">
    <location>
        <begin position="50"/>
        <end position="68"/>
    </location>
</feature>
<proteinExistence type="predicted"/>
<protein>
    <submittedName>
        <fullName evidence="2">Uncharacterized protein</fullName>
    </submittedName>
</protein>
<sequence>MYCLIDDFDIPIFVFWWINFTVAILVFMRVMLWFTDLLNENDKLRRTSKIMGLSTLGIIYIYCLFSYVRTLG</sequence>
<dbReference type="EMBL" id="BK032730">
    <property type="protein sequence ID" value="DAF57240.1"/>
    <property type="molecule type" value="Genomic_DNA"/>
</dbReference>
<feature type="transmembrane region" description="Helical" evidence="1">
    <location>
        <begin position="14"/>
        <end position="38"/>
    </location>
</feature>
<reference evidence="2" key="1">
    <citation type="journal article" date="2021" name="Proc. Natl. Acad. Sci. U.S.A.">
        <title>A Catalog of Tens of Thousands of Viruses from Human Metagenomes Reveals Hidden Associations with Chronic Diseases.</title>
        <authorList>
            <person name="Tisza M.J."/>
            <person name="Buck C.B."/>
        </authorList>
    </citation>
    <scope>NUCLEOTIDE SEQUENCE</scope>
    <source>
        <strain evidence="2">Ct5ra14</strain>
    </source>
</reference>
<keyword evidence="1" id="KW-0812">Transmembrane</keyword>
<name>A0A8S5T2A3_9CAUD</name>
<organism evidence="2">
    <name type="scientific">Myoviridae sp. ct5ra14</name>
    <dbReference type="NCBI Taxonomy" id="2827659"/>
    <lineage>
        <taxon>Viruses</taxon>
        <taxon>Duplodnaviria</taxon>
        <taxon>Heunggongvirae</taxon>
        <taxon>Uroviricota</taxon>
        <taxon>Caudoviricetes</taxon>
    </lineage>
</organism>
<accession>A0A8S5T2A3</accession>